<dbReference type="Proteomes" id="UP000244915">
    <property type="component" value="Plasmid unnamed1"/>
</dbReference>
<gene>
    <name evidence="4" type="ORF">CEW88_19410</name>
</gene>
<sequence length="347" mass="38436">MWARQANRTKEGPKVASNKLRVAIAGAGAISQFHLIGWQAQADVEIVGICDPDKDKAHARGEAFGISRVFADMAEMLDETQPDAVDIITPVGSHARLVRIAADKGVHAMCQKPMTPTVAEAEALIADVGERVRFMVHENYRFRPHYAELAQRMQDGEVGRLRHARMTVRASAVWDYEGKEPFLLGRQPYLTDFRRLLVFEVLIHHLDALRAIIGEMDVVSATLDRINPALKGEDVALIQLRAENGALVVIDADIAAPGHPPLPTDRLELLGDADTLIYDRDRITLLSQPDAVSQHDLTANYQACFTGAVTDFTEGLRSGRKFQTDRLDNLKTLRLMESIYRAAGVEV</sequence>
<dbReference type="Gene3D" id="3.40.50.720">
    <property type="entry name" value="NAD(P)-binding Rossmann-like Domain"/>
    <property type="match status" value="1"/>
</dbReference>
<evidence type="ECO:0000313" key="4">
    <source>
        <dbReference type="EMBL" id="AWI85943.1"/>
    </source>
</evidence>
<name>A0A2U8HJG0_9RHOB</name>
<organism evidence="4 5">
    <name type="scientific">Alloyangia pacifica</name>
    <dbReference type="NCBI Taxonomy" id="311180"/>
    <lineage>
        <taxon>Bacteria</taxon>
        <taxon>Pseudomonadati</taxon>
        <taxon>Pseudomonadota</taxon>
        <taxon>Alphaproteobacteria</taxon>
        <taxon>Rhodobacterales</taxon>
        <taxon>Roseobacteraceae</taxon>
        <taxon>Alloyangia</taxon>
    </lineage>
</organism>
<dbReference type="KEGG" id="ypac:CEW88_19410"/>
<feature type="domain" description="Gfo/Idh/MocA-like oxidoreductase N-terminal" evidence="2">
    <location>
        <begin position="20"/>
        <end position="128"/>
    </location>
</feature>
<dbReference type="InterPro" id="IPR055170">
    <property type="entry name" value="GFO_IDH_MocA-like_dom"/>
</dbReference>
<evidence type="ECO:0000313" key="5">
    <source>
        <dbReference type="Proteomes" id="UP000244915"/>
    </source>
</evidence>
<dbReference type="GO" id="GO:0000166">
    <property type="term" value="F:nucleotide binding"/>
    <property type="evidence" value="ECO:0007669"/>
    <property type="project" value="InterPro"/>
</dbReference>
<accession>A0A2U8HJG0</accession>
<dbReference type="SUPFAM" id="SSF55347">
    <property type="entry name" value="Glyceraldehyde-3-phosphate dehydrogenase-like, C-terminal domain"/>
    <property type="match status" value="1"/>
</dbReference>
<dbReference type="PANTHER" id="PTHR43818:SF11">
    <property type="entry name" value="BCDNA.GH03377"/>
    <property type="match status" value="1"/>
</dbReference>
<dbReference type="Pfam" id="PF01408">
    <property type="entry name" value="GFO_IDH_MocA"/>
    <property type="match status" value="1"/>
</dbReference>
<keyword evidence="4" id="KW-0614">Plasmid</keyword>
<proteinExistence type="predicted"/>
<feature type="domain" description="GFO/IDH/MocA-like oxidoreductase" evidence="3">
    <location>
        <begin position="146"/>
        <end position="275"/>
    </location>
</feature>
<evidence type="ECO:0000259" key="2">
    <source>
        <dbReference type="Pfam" id="PF01408"/>
    </source>
</evidence>
<geneLocation type="plasmid" evidence="4 5">
    <name>unnamed1</name>
</geneLocation>
<evidence type="ECO:0000259" key="3">
    <source>
        <dbReference type="Pfam" id="PF22725"/>
    </source>
</evidence>
<dbReference type="InterPro" id="IPR000683">
    <property type="entry name" value="Gfo/Idh/MocA-like_OxRdtase_N"/>
</dbReference>
<dbReference type="GO" id="GO:0016491">
    <property type="term" value="F:oxidoreductase activity"/>
    <property type="evidence" value="ECO:0007669"/>
    <property type="project" value="UniProtKB-KW"/>
</dbReference>
<dbReference type="EMBL" id="CP022191">
    <property type="protein sequence ID" value="AWI85943.1"/>
    <property type="molecule type" value="Genomic_DNA"/>
</dbReference>
<dbReference type="Pfam" id="PF22725">
    <property type="entry name" value="GFO_IDH_MocA_C3"/>
    <property type="match status" value="1"/>
</dbReference>
<dbReference type="PANTHER" id="PTHR43818">
    <property type="entry name" value="BCDNA.GH03377"/>
    <property type="match status" value="1"/>
</dbReference>
<dbReference type="SUPFAM" id="SSF51735">
    <property type="entry name" value="NAD(P)-binding Rossmann-fold domains"/>
    <property type="match status" value="1"/>
</dbReference>
<dbReference type="Gene3D" id="3.30.360.10">
    <property type="entry name" value="Dihydrodipicolinate Reductase, domain 2"/>
    <property type="match status" value="1"/>
</dbReference>
<keyword evidence="1" id="KW-0560">Oxidoreductase</keyword>
<dbReference type="InterPro" id="IPR036291">
    <property type="entry name" value="NAD(P)-bd_dom_sf"/>
</dbReference>
<dbReference type="AlphaFoldDB" id="A0A2U8HJG0"/>
<protein>
    <submittedName>
        <fullName evidence="4">Oxidoreductase</fullName>
    </submittedName>
</protein>
<evidence type="ECO:0000256" key="1">
    <source>
        <dbReference type="ARBA" id="ARBA00023002"/>
    </source>
</evidence>
<reference evidence="4 5" key="1">
    <citation type="submission" date="2017-06" db="EMBL/GenBank/DDBJ databases">
        <title>Yangia sp. YSBP01 complete genome sequence.</title>
        <authorList>
            <person name="Woo J.-H."/>
            <person name="Kim H.-S."/>
        </authorList>
    </citation>
    <scope>NUCLEOTIDE SEQUENCE [LARGE SCALE GENOMIC DNA]</scope>
    <source>
        <strain evidence="4 5">YSBP01</strain>
        <plasmid evidence="4 5">unnamed1</plasmid>
    </source>
</reference>
<dbReference type="InterPro" id="IPR050463">
    <property type="entry name" value="Gfo/Idh/MocA_oxidrdct_glycsds"/>
</dbReference>